<gene>
    <name evidence="3" type="ORF">PMACD_LOCUS16614</name>
</gene>
<feature type="compositionally biased region" description="Polar residues" evidence="2">
    <location>
        <begin position="33"/>
        <end position="43"/>
    </location>
</feature>
<name>A0A821YBQ5_9NEOP</name>
<comment type="caution">
    <text evidence="3">The sequence shown here is derived from an EMBL/GenBank/DDBJ whole genome shotgun (WGS) entry which is preliminary data.</text>
</comment>
<dbReference type="Proteomes" id="UP000663880">
    <property type="component" value="Unassembled WGS sequence"/>
</dbReference>
<evidence type="ECO:0008006" key="5">
    <source>
        <dbReference type="Google" id="ProtNLM"/>
    </source>
</evidence>
<evidence type="ECO:0000256" key="2">
    <source>
        <dbReference type="SAM" id="MobiDB-lite"/>
    </source>
</evidence>
<keyword evidence="4" id="KW-1185">Reference proteome</keyword>
<protein>
    <recommendedName>
        <fullName evidence="5">Gag-like protein</fullName>
    </recommendedName>
</protein>
<sequence>MMGIRTPPKTHPQRQPDRKAEASTPEIRCNIDSGEQATNTSPNRKNEAIATASKRGEASPISSGKKTPRIMEAKNCLLKAMAHLGDSRNLKTEIKTGVSKAIKRLYQLVKDAEEDLKNKYLQETTENEEEQLFSTNKLEVKLEMQIRRLQEENKKLEECRLKIQKQTEKREERILSELKNELGKQALREEEREKKMEERVKTYAEVTLAKGQISYGPIGQADNKIKKTALHSVVVEPNNTTDTSEVTLQHIRKKPKSKRGRNSGITAHLQDEKDWHIAEKYRRKCRNPHENHVVLQVSPNMWRALTTAGKIHVDIQRVWVEDQSPLVQCTICLGFGHSRKFCKQESELCSHCGGPHLRQKCPDYNEGKPPKCLNCLDKGETGNNDHSAFSTDCPVRKGWDRAARQSYAYC</sequence>
<evidence type="ECO:0000313" key="4">
    <source>
        <dbReference type="Proteomes" id="UP000663880"/>
    </source>
</evidence>
<proteinExistence type="predicted"/>
<dbReference type="AlphaFoldDB" id="A0A821YBQ5"/>
<organism evidence="3 4">
    <name type="scientific">Pieris macdunnoughi</name>
    <dbReference type="NCBI Taxonomy" id="345717"/>
    <lineage>
        <taxon>Eukaryota</taxon>
        <taxon>Metazoa</taxon>
        <taxon>Ecdysozoa</taxon>
        <taxon>Arthropoda</taxon>
        <taxon>Hexapoda</taxon>
        <taxon>Insecta</taxon>
        <taxon>Pterygota</taxon>
        <taxon>Neoptera</taxon>
        <taxon>Endopterygota</taxon>
        <taxon>Lepidoptera</taxon>
        <taxon>Glossata</taxon>
        <taxon>Ditrysia</taxon>
        <taxon>Papilionoidea</taxon>
        <taxon>Pieridae</taxon>
        <taxon>Pierinae</taxon>
        <taxon>Pieris</taxon>
    </lineage>
</organism>
<accession>A0A821YBQ5</accession>
<evidence type="ECO:0000313" key="3">
    <source>
        <dbReference type="EMBL" id="CAF4959575.1"/>
    </source>
</evidence>
<evidence type="ECO:0000256" key="1">
    <source>
        <dbReference type="SAM" id="Coils"/>
    </source>
</evidence>
<keyword evidence="1" id="KW-0175">Coiled coil</keyword>
<reference evidence="3" key="1">
    <citation type="submission" date="2021-02" db="EMBL/GenBank/DDBJ databases">
        <authorList>
            <person name="Steward A R."/>
        </authorList>
    </citation>
    <scope>NUCLEOTIDE SEQUENCE</scope>
</reference>
<dbReference type="EMBL" id="CAJOBZ010000101">
    <property type="protein sequence ID" value="CAF4959575.1"/>
    <property type="molecule type" value="Genomic_DNA"/>
</dbReference>
<feature type="region of interest" description="Disordered" evidence="2">
    <location>
        <begin position="1"/>
        <end position="68"/>
    </location>
</feature>
<dbReference type="OrthoDB" id="10022108at2759"/>
<feature type="coiled-coil region" evidence="1">
    <location>
        <begin position="102"/>
        <end position="199"/>
    </location>
</feature>